<sequence length="354" mass="39047">MLEVVLPEKSYEIIIERNALDHVSEWIEGIWKNKKIAIISDTNVFPIYGEKICQQLRASYEVVHYVVPAGESSKSFDMAAHLYAFLAEEQFTRSDAVIALGGGVIGDLASFVASTYMRGISFVQIPTSLLAQVDSSIGGKTAINAPMAKNMIGTFAQPDGVLIDPETLMTLSERRIQEGIAEIIKCGAISDETLWQDLASLTGVADLLANSEKIIEKALRVKKQVVEEDQFDNGNRLLLNFGHTIGHAIENTAGYGQISHGEAVAIGMVQITKQAEKMGQSPVGITAQLIQMIEKYQLPIKYQPWEEQSLYDAITHDKKARGKTLKIILLDKIGQARIQEIPLESVKDYLKEGK</sequence>
<reference evidence="21 22" key="1">
    <citation type="submission" date="2016-12" db="EMBL/GenBank/DDBJ databases">
        <authorList>
            <person name="Song W.-J."/>
            <person name="Kurnit D.M."/>
        </authorList>
    </citation>
    <scope>NUCLEOTIDE SEQUENCE [LARGE SCALE GENOMIC DNA]</scope>
    <source>
        <strain evidence="21 22">CGB1038-1_S1</strain>
    </source>
</reference>
<dbReference type="FunFam" id="3.40.50.1970:FF:000007">
    <property type="entry name" value="Pentafunctional AROM polypeptide"/>
    <property type="match status" value="1"/>
</dbReference>
<comment type="function">
    <text evidence="18">Catalyzes the conversion of 3-deoxy-D-arabino-heptulosonate 7-phosphate (DAHP) to dehydroquinate (DHQ).</text>
</comment>
<evidence type="ECO:0000256" key="15">
    <source>
        <dbReference type="ARBA" id="ARBA00023141"/>
    </source>
</evidence>
<feature type="binding site" evidence="18">
    <location>
        <position position="243"/>
    </location>
    <ligand>
        <name>Zn(2+)</name>
        <dbReference type="ChEBI" id="CHEBI:29105"/>
    </ligand>
</feature>
<dbReference type="UniPathway" id="UPA00053">
    <property type="reaction ID" value="UER00085"/>
</dbReference>
<comment type="cofactor">
    <cofactor evidence="2 18">
        <name>NAD(+)</name>
        <dbReference type="ChEBI" id="CHEBI:57540"/>
    </cofactor>
</comment>
<name>A0A1V2UIY5_ENTMU</name>
<evidence type="ECO:0000313" key="22">
    <source>
        <dbReference type="Proteomes" id="UP000189299"/>
    </source>
</evidence>
<feature type="binding site" evidence="18">
    <location>
        <begin position="167"/>
        <end position="170"/>
    </location>
    <ligand>
        <name>NAD(+)</name>
        <dbReference type="ChEBI" id="CHEBI:57540"/>
    </ligand>
</feature>
<dbReference type="PANTHER" id="PTHR43622">
    <property type="entry name" value="3-DEHYDROQUINATE SYNTHASE"/>
    <property type="match status" value="1"/>
</dbReference>
<dbReference type="Proteomes" id="UP000189299">
    <property type="component" value="Unassembled WGS sequence"/>
</dbReference>
<evidence type="ECO:0000256" key="18">
    <source>
        <dbReference type="HAMAP-Rule" id="MF_00110"/>
    </source>
</evidence>
<evidence type="ECO:0000256" key="6">
    <source>
        <dbReference type="ARBA" id="ARBA00005412"/>
    </source>
</evidence>
<organism evidence="21 22">
    <name type="scientific">Enterococcus mundtii</name>
    <dbReference type="NCBI Taxonomy" id="53346"/>
    <lineage>
        <taxon>Bacteria</taxon>
        <taxon>Bacillati</taxon>
        <taxon>Bacillota</taxon>
        <taxon>Bacilli</taxon>
        <taxon>Lactobacillales</taxon>
        <taxon>Enterococcaceae</taxon>
        <taxon>Enterococcus</taxon>
    </lineage>
</organism>
<dbReference type="GO" id="GO:0009073">
    <property type="term" value="P:aromatic amino acid family biosynthetic process"/>
    <property type="evidence" value="ECO:0007669"/>
    <property type="project" value="UniProtKB-KW"/>
</dbReference>
<keyword evidence="16 18" id="KW-0456">Lyase</keyword>
<dbReference type="PIRSF" id="PIRSF001455">
    <property type="entry name" value="DHQ_synth"/>
    <property type="match status" value="1"/>
</dbReference>
<dbReference type="Pfam" id="PF24621">
    <property type="entry name" value="DHQS_C"/>
    <property type="match status" value="1"/>
</dbReference>
<evidence type="ECO:0000256" key="7">
    <source>
        <dbReference type="ARBA" id="ARBA00013031"/>
    </source>
</evidence>
<comment type="caution">
    <text evidence="18">Lacks conserved residue(s) required for the propagation of feature annotation.</text>
</comment>
<dbReference type="GO" id="GO:0003856">
    <property type="term" value="F:3-dehydroquinate synthase activity"/>
    <property type="evidence" value="ECO:0007669"/>
    <property type="project" value="UniProtKB-UniRule"/>
</dbReference>
<evidence type="ECO:0000256" key="8">
    <source>
        <dbReference type="ARBA" id="ARBA00017684"/>
    </source>
</evidence>
<keyword evidence="13 18" id="KW-0862">Zinc</keyword>
<feature type="binding site" evidence="18">
    <location>
        <position position="149"/>
    </location>
    <ligand>
        <name>NAD(+)</name>
        <dbReference type="ChEBI" id="CHEBI:57540"/>
    </ligand>
</feature>
<protein>
    <recommendedName>
        <fullName evidence="8 18">3-dehydroquinate synthase</fullName>
        <shortName evidence="18">DHQS</shortName>
        <ecNumber evidence="7 18">4.2.3.4</ecNumber>
    </recommendedName>
</protein>
<dbReference type="SUPFAM" id="SSF56796">
    <property type="entry name" value="Dehydroquinate synthase-like"/>
    <property type="match status" value="1"/>
</dbReference>
<keyword evidence="15 18" id="KW-0057">Aromatic amino acid biosynthesis</keyword>
<keyword evidence="11 18" id="KW-0479">Metal-binding</keyword>
<evidence type="ECO:0000256" key="11">
    <source>
        <dbReference type="ARBA" id="ARBA00022723"/>
    </source>
</evidence>
<feature type="domain" description="3-dehydroquinate synthase C-terminal" evidence="20">
    <location>
        <begin position="179"/>
        <end position="320"/>
    </location>
</feature>
<evidence type="ECO:0000256" key="10">
    <source>
        <dbReference type="ARBA" id="ARBA00022605"/>
    </source>
</evidence>
<evidence type="ECO:0000256" key="5">
    <source>
        <dbReference type="ARBA" id="ARBA00004661"/>
    </source>
</evidence>
<dbReference type="Gene3D" id="1.20.1090.10">
    <property type="entry name" value="Dehydroquinate synthase-like - alpha domain"/>
    <property type="match status" value="1"/>
</dbReference>
<dbReference type="HAMAP" id="MF_00110">
    <property type="entry name" value="DHQ_synthase"/>
    <property type="match status" value="1"/>
</dbReference>
<dbReference type="STRING" id="53346.A5802_000066"/>
<evidence type="ECO:0000256" key="1">
    <source>
        <dbReference type="ARBA" id="ARBA00001393"/>
    </source>
</evidence>
<dbReference type="NCBIfam" id="TIGR01357">
    <property type="entry name" value="aroB"/>
    <property type="match status" value="1"/>
</dbReference>
<dbReference type="EC" id="4.2.3.4" evidence="7 18"/>
<dbReference type="InterPro" id="IPR016037">
    <property type="entry name" value="DHQ_synth_AroB"/>
</dbReference>
<evidence type="ECO:0000256" key="2">
    <source>
        <dbReference type="ARBA" id="ARBA00001911"/>
    </source>
</evidence>
<dbReference type="GO" id="GO:0008652">
    <property type="term" value="P:amino acid biosynthetic process"/>
    <property type="evidence" value="ECO:0007669"/>
    <property type="project" value="UniProtKB-KW"/>
</dbReference>
<comment type="catalytic activity">
    <reaction evidence="1 18">
        <text>7-phospho-2-dehydro-3-deoxy-D-arabino-heptonate = 3-dehydroquinate + phosphate</text>
        <dbReference type="Rhea" id="RHEA:21968"/>
        <dbReference type="ChEBI" id="CHEBI:32364"/>
        <dbReference type="ChEBI" id="CHEBI:43474"/>
        <dbReference type="ChEBI" id="CHEBI:58394"/>
        <dbReference type="EC" id="4.2.3.4"/>
    </reaction>
</comment>
<feature type="binding site" evidence="18">
    <location>
        <position position="260"/>
    </location>
    <ligand>
        <name>Zn(2+)</name>
        <dbReference type="ChEBI" id="CHEBI:29105"/>
    </ligand>
</feature>
<dbReference type="AlphaFoldDB" id="A0A1V2UIY5"/>
<keyword evidence="14 18" id="KW-0520">NAD</keyword>
<accession>A0A1V2UIY5</accession>
<dbReference type="OrthoDB" id="9806583at2"/>
<dbReference type="InterPro" id="IPR050071">
    <property type="entry name" value="Dehydroquinate_synthase"/>
</dbReference>
<comment type="cofactor">
    <cofactor evidence="3">
        <name>Zn(2+)</name>
        <dbReference type="ChEBI" id="CHEBI:29105"/>
    </cofactor>
</comment>
<keyword evidence="12 18" id="KW-0547">Nucleotide-binding</keyword>
<evidence type="ECO:0000256" key="3">
    <source>
        <dbReference type="ARBA" id="ARBA00001947"/>
    </source>
</evidence>
<dbReference type="GO" id="GO:0009423">
    <property type="term" value="P:chorismate biosynthetic process"/>
    <property type="evidence" value="ECO:0007669"/>
    <property type="project" value="UniProtKB-UniRule"/>
</dbReference>
<keyword evidence="9 18" id="KW-0963">Cytoplasm</keyword>
<dbReference type="GO" id="GO:0046872">
    <property type="term" value="F:metal ion binding"/>
    <property type="evidence" value="ECO:0007669"/>
    <property type="project" value="UniProtKB-KW"/>
</dbReference>
<dbReference type="RefSeq" id="WP_077151543.1">
    <property type="nucleotide sequence ID" value="NZ_CABMMO010000006.1"/>
</dbReference>
<feature type="domain" description="3-dehydroquinate synthase N-terminal" evidence="19">
    <location>
        <begin position="65"/>
        <end position="177"/>
    </location>
</feature>
<keyword evidence="10 18" id="KW-0028">Amino-acid biosynthesis</keyword>
<dbReference type="InterPro" id="IPR056179">
    <property type="entry name" value="DHQS_C"/>
</dbReference>
<dbReference type="GO" id="GO:0005737">
    <property type="term" value="C:cytoplasm"/>
    <property type="evidence" value="ECO:0007669"/>
    <property type="project" value="UniProtKB-SubCell"/>
</dbReference>
<dbReference type="Gene3D" id="3.40.50.1970">
    <property type="match status" value="1"/>
</dbReference>
<evidence type="ECO:0000256" key="16">
    <source>
        <dbReference type="ARBA" id="ARBA00023239"/>
    </source>
</evidence>
<feature type="binding site" evidence="18">
    <location>
        <position position="182"/>
    </location>
    <ligand>
        <name>Zn(2+)</name>
        <dbReference type="ChEBI" id="CHEBI:29105"/>
    </ligand>
</feature>
<feature type="binding site" evidence="18">
    <location>
        <begin position="103"/>
        <end position="107"/>
    </location>
    <ligand>
        <name>NAD(+)</name>
        <dbReference type="ChEBI" id="CHEBI:57540"/>
    </ligand>
</feature>
<gene>
    <name evidence="18" type="primary">aroB</name>
    <name evidence="21" type="ORF">BTN92_07290</name>
</gene>
<comment type="similarity">
    <text evidence="6 18">Belongs to the sugar phosphate cyclases superfamily. Dehydroquinate synthase family.</text>
</comment>
<dbReference type="PANTHER" id="PTHR43622:SF7">
    <property type="entry name" value="3-DEHYDROQUINATE SYNTHASE, CHLOROPLASTIC"/>
    <property type="match status" value="1"/>
</dbReference>
<evidence type="ECO:0000259" key="20">
    <source>
        <dbReference type="Pfam" id="PF24621"/>
    </source>
</evidence>
<evidence type="ECO:0000259" key="19">
    <source>
        <dbReference type="Pfam" id="PF01761"/>
    </source>
</evidence>
<proteinExistence type="inferred from homology"/>
<dbReference type="InterPro" id="IPR030963">
    <property type="entry name" value="DHQ_synth_fam"/>
</dbReference>
<dbReference type="Pfam" id="PF01761">
    <property type="entry name" value="DHQ_synthase"/>
    <property type="match status" value="1"/>
</dbReference>
<comment type="subcellular location">
    <subcellularLocation>
        <location evidence="4 18">Cytoplasm</location>
    </subcellularLocation>
</comment>
<dbReference type="EMBL" id="MSTR01000006">
    <property type="protein sequence ID" value="ONN43243.1"/>
    <property type="molecule type" value="Genomic_DNA"/>
</dbReference>
<keyword evidence="17 18" id="KW-0170">Cobalt</keyword>
<comment type="pathway">
    <text evidence="5 18">Metabolic intermediate biosynthesis; chorismate biosynthesis; chorismate from D-erythrose 4-phosphate and phosphoenolpyruvate: step 2/7.</text>
</comment>
<evidence type="ECO:0000313" key="21">
    <source>
        <dbReference type="EMBL" id="ONN43243.1"/>
    </source>
</evidence>
<comment type="caution">
    <text evidence="21">The sequence shown here is derived from an EMBL/GenBank/DDBJ whole genome shotgun (WGS) entry which is preliminary data.</text>
</comment>
<evidence type="ECO:0000256" key="4">
    <source>
        <dbReference type="ARBA" id="ARBA00004496"/>
    </source>
</evidence>
<evidence type="ECO:0000256" key="13">
    <source>
        <dbReference type="ARBA" id="ARBA00022833"/>
    </source>
</evidence>
<evidence type="ECO:0000256" key="17">
    <source>
        <dbReference type="ARBA" id="ARBA00023285"/>
    </source>
</evidence>
<feature type="binding site" evidence="18">
    <location>
        <position position="140"/>
    </location>
    <ligand>
        <name>NAD(+)</name>
        <dbReference type="ChEBI" id="CHEBI:57540"/>
    </ligand>
</feature>
<dbReference type="GO" id="GO:0000166">
    <property type="term" value="F:nucleotide binding"/>
    <property type="evidence" value="ECO:0007669"/>
    <property type="project" value="UniProtKB-KW"/>
</dbReference>
<evidence type="ECO:0000256" key="14">
    <source>
        <dbReference type="ARBA" id="ARBA00023027"/>
    </source>
</evidence>
<comment type="cofactor">
    <cofactor evidence="18">
        <name>Co(2+)</name>
        <dbReference type="ChEBI" id="CHEBI:48828"/>
    </cofactor>
    <cofactor evidence="18">
        <name>Zn(2+)</name>
        <dbReference type="ChEBI" id="CHEBI:29105"/>
    </cofactor>
    <text evidence="18">Binds 1 divalent metal cation per subunit. Can use either Co(2+) or Zn(2+).</text>
</comment>
<evidence type="ECO:0000256" key="12">
    <source>
        <dbReference type="ARBA" id="ARBA00022741"/>
    </source>
</evidence>
<dbReference type="InterPro" id="IPR030960">
    <property type="entry name" value="DHQS/DOIS_N"/>
</dbReference>
<evidence type="ECO:0000256" key="9">
    <source>
        <dbReference type="ARBA" id="ARBA00022490"/>
    </source>
</evidence>
<dbReference type="CDD" id="cd08195">
    <property type="entry name" value="DHQS"/>
    <property type="match status" value="1"/>
</dbReference>
<feature type="binding site" evidence="18">
    <location>
        <begin position="127"/>
        <end position="128"/>
    </location>
    <ligand>
        <name>NAD(+)</name>
        <dbReference type="ChEBI" id="CHEBI:57540"/>
    </ligand>
</feature>